<dbReference type="PROSITE" id="PS51864">
    <property type="entry name" value="ASTACIN"/>
    <property type="match status" value="1"/>
</dbReference>
<dbReference type="WBParaSite" id="nRc.2.0.1.t09109-RA">
    <property type="protein sequence ID" value="nRc.2.0.1.t09109-RA"/>
    <property type="gene ID" value="nRc.2.0.1.g09109"/>
</dbReference>
<reference evidence="4" key="1">
    <citation type="submission" date="2022-11" db="UniProtKB">
        <authorList>
            <consortium name="WormBaseParasite"/>
        </authorList>
    </citation>
    <scope>IDENTIFICATION</scope>
</reference>
<evidence type="ECO:0000313" key="4">
    <source>
        <dbReference type="WBParaSite" id="nRc.2.0.1.t09109-RA"/>
    </source>
</evidence>
<dbReference type="GO" id="GO:0004222">
    <property type="term" value="F:metalloendopeptidase activity"/>
    <property type="evidence" value="ECO:0007669"/>
    <property type="project" value="InterPro"/>
</dbReference>
<evidence type="ECO:0000313" key="3">
    <source>
        <dbReference type="Proteomes" id="UP000887565"/>
    </source>
</evidence>
<evidence type="ECO:0000259" key="2">
    <source>
        <dbReference type="PROSITE" id="PS51864"/>
    </source>
</evidence>
<accession>A0A915I6X8</accession>
<feature type="domain" description="Peptidase M12A" evidence="2">
    <location>
        <begin position="1"/>
        <end position="61"/>
    </location>
</feature>
<dbReference type="Proteomes" id="UP000887565">
    <property type="component" value="Unplaced"/>
</dbReference>
<dbReference type="AlphaFoldDB" id="A0A915I6X8"/>
<organism evidence="3 4">
    <name type="scientific">Romanomermis culicivorax</name>
    <name type="common">Nematode worm</name>
    <dbReference type="NCBI Taxonomy" id="13658"/>
    <lineage>
        <taxon>Eukaryota</taxon>
        <taxon>Metazoa</taxon>
        <taxon>Ecdysozoa</taxon>
        <taxon>Nematoda</taxon>
        <taxon>Enoplea</taxon>
        <taxon>Dorylaimia</taxon>
        <taxon>Mermithida</taxon>
        <taxon>Mermithoidea</taxon>
        <taxon>Mermithidae</taxon>
        <taxon>Romanomermis</taxon>
    </lineage>
</organism>
<comment type="caution">
    <text evidence="1">Lacks conserved residue(s) required for the propagation of feature annotation.</text>
</comment>
<dbReference type="InterPro" id="IPR024079">
    <property type="entry name" value="MetalloPept_cat_dom_sf"/>
</dbReference>
<dbReference type="InterPro" id="IPR001506">
    <property type="entry name" value="Peptidase_M12A"/>
</dbReference>
<dbReference type="GO" id="GO:0006508">
    <property type="term" value="P:proteolysis"/>
    <property type="evidence" value="ECO:0007669"/>
    <property type="project" value="InterPro"/>
</dbReference>
<dbReference type="Pfam" id="PF01400">
    <property type="entry name" value="Astacin"/>
    <property type="match status" value="1"/>
</dbReference>
<name>A0A915I6X8_ROMCU</name>
<evidence type="ECO:0000256" key="1">
    <source>
        <dbReference type="PROSITE-ProRule" id="PRU01211"/>
    </source>
</evidence>
<dbReference type="PANTHER" id="PTHR10127:SF883">
    <property type="entry name" value="ZINC METALLOPROTEINASE NAS-8"/>
    <property type="match status" value="1"/>
</dbReference>
<keyword evidence="3" id="KW-1185">Reference proteome</keyword>
<dbReference type="Gene3D" id="3.40.390.10">
    <property type="entry name" value="Collagenase (Catalytic Domain)"/>
    <property type="match status" value="1"/>
</dbReference>
<dbReference type="PANTHER" id="PTHR10127">
    <property type="entry name" value="DISCOIDIN, CUB, EGF, LAMININ , AND ZINC METALLOPROTEASE DOMAIN CONTAINING"/>
    <property type="match status" value="1"/>
</dbReference>
<sequence>MGKLPYDYRSLMHYRSKVEGGVWRIEPLYKDSYPNLDDLLGTEEGFSTCDIVKINTAYKCNSFYEKSPKKCRMGKN</sequence>
<protein>
    <submittedName>
        <fullName evidence="4">Peptidase M12A domain-containing protein</fullName>
    </submittedName>
</protein>
<proteinExistence type="predicted"/>
<dbReference type="SUPFAM" id="SSF55486">
    <property type="entry name" value="Metalloproteases ('zincins'), catalytic domain"/>
    <property type="match status" value="1"/>
</dbReference>